<evidence type="ECO:0000259" key="4">
    <source>
        <dbReference type="Pfam" id="PF22725"/>
    </source>
</evidence>
<dbReference type="InterPro" id="IPR055170">
    <property type="entry name" value="GFO_IDH_MocA-like_dom"/>
</dbReference>
<accession>A0A4R1N164</accession>
<evidence type="ECO:0000256" key="1">
    <source>
        <dbReference type="ARBA" id="ARBA00010928"/>
    </source>
</evidence>
<gene>
    <name evidence="5" type="ORF">BXY66_3481</name>
</gene>
<keyword evidence="6" id="KW-1185">Reference proteome</keyword>
<dbReference type="Pfam" id="PF01408">
    <property type="entry name" value="GFO_IDH_MocA"/>
    <property type="match status" value="1"/>
</dbReference>
<feature type="domain" description="GFO/IDH/MocA-like oxidoreductase" evidence="4">
    <location>
        <begin position="132"/>
        <end position="247"/>
    </location>
</feature>
<dbReference type="OrthoDB" id="9792935at2"/>
<dbReference type="InterPro" id="IPR036291">
    <property type="entry name" value="NAD(P)-bd_dom_sf"/>
</dbReference>
<protein>
    <submittedName>
        <fullName evidence="5">Putative dehydrogenase</fullName>
    </submittedName>
</protein>
<evidence type="ECO:0000313" key="6">
    <source>
        <dbReference type="Proteomes" id="UP000295673"/>
    </source>
</evidence>
<reference evidence="5 6" key="1">
    <citation type="submission" date="2019-03" db="EMBL/GenBank/DDBJ databases">
        <title>Genomic Encyclopedia of Archaeal and Bacterial Type Strains, Phase II (KMG-II): from individual species to whole genera.</title>
        <authorList>
            <person name="Goeker M."/>
        </authorList>
    </citation>
    <scope>NUCLEOTIDE SEQUENCE [LARGE SCALE GENOMIC DNA]</scope>
    <source>
        <strain evidence="5 6">DSM 26433</strain>
    </source>
</reference>
<dbReference type="Gene3D" id="3.40.50.720">
    <property type="entry name" value="NAD(P)-binding Rossmann-like Domain"/>
    <property type="match status" value="1"/>
</dbReference>
<dbReference type="Proteomes" id="UP000295673">
    <property type="component" value="Unassembled WGS sequence"/>
</dbReference>
<dbReference type="SUPFAM" id="SSF55347">
    <property type="entry name" value="Glyceraldehyde-3-phosphate dehydrogenase-like, C-terminal domain"/>
    <property type="match status" value="1"/>
</dbReference>
<organism evidence="5 6">
    <name type="scientific">Shimia isoporae</name>
    <dbReference type="NCBI Taxonomy" id="647720"/>
    <lineage>
        <taxon>Bacteria</taxon>
        <taxon>Pseudomonadati</taxon>
        <taxon>Pseudomonadota</taxon>
        <taxon>Alphaproteobacteria</taxon>
        <taxon>Rhodobacterales</taxon>
        <taxon>Roseobacteraceae</taxon>
    </lineage>
</organism>
<dbReference type="AlphaFoldDB" id="A0A4R1N164"/>
<dbReference type="RefSeq" id="WP_132861613.1">
    <property type="nucleotide sequence ID" value="NZ_SMGR01000004.1"/>
</dbReference>
<name>A0A4R1N164_9RHOB</name>
<dbReference type="Gene3D" id="3.30.360.10">
    <property type="entry name" value="Dihydrodipicolinate Reductase, domain 2"/>
    <property type="match status" value="1"/>
</dbReference>
<dbReference type="InterPro" id="IPR050984">
    <property type="entry name" value="Gfo/Idh/MocA_domain"/>
</dbReference>
<feature type="domain" description="Gfo/Idh/MocA-like oxidoreductase N-terminal" evidence="3">
    <location>
        <begin position="2"/>
        <end position="116"/>
    </location>
</feature>
<dbReference type="GO" id="GO:0000166">
    <property type="term" value="F:nucleotide binding"/>
    <property type="evidence" value="ECO:0007669"/>
    <property type="project" value="InterPro"/>
</dbReference>
<evidence type="ECO:0000259" key="3">
    <source>
        <dbReference type="Pfam" id="PF01408"/>
    </source>
</evidence>
<comment type="caution">
    <text evidence="5">The sequence shown here is derived from an EMBL/GenBank/DDBJ whole genome shotgun (WGS) entry which is preliminary data.</text>
</comment>
<dbReference type="GO" id="GO:0016491">
    <property type="term" value="F:oxidoreductase activity"/>
    <property type="evidence" value="ECO:0007669"/>
    <property type="project" value="UniProtKB-KW"/>
</dbReference>
<dbReference type="PANTHER" id="PTHR22604">
    <property type="entry name" value="OXIDOREDUCTASES"/>
    <property type="match status" value="1"/>
</dbReference>
<evidence type="ECO:0000313" key="5">
    <source>
        <dbReference type="EMBL" id="TCK99777.1"/>
    </source>
</evidence>
<dbReference type="PANTHER" id="PTHR22604:SF105">
    <property type="entry name" value="TRANS-1,2-DIHYDROBENZENE-1,2-DIOL DEHYDROGENASE"/>
    <property type="match status" value="1"/>
</dbReference>
<proteinExistence type="inferred from homology"/>
<keyword evidence="2" id="KW-0560">Oxidoreductase</keyword>
<comment type="similarity">
    <text evidence="1">Belongs to the Gfo/Idh/MocA family.</text>
</comment>
<sequence>MIRWGVVGTGFISHAMLGAIAKSERSVTTAVAGRNETALSGLQAQYAIPNAFTDIADLLSSDDVDVVYIALPNHMHADVTTAVINAGKPVLCEKSLTVTMADANRLSEAVEPSGLFFAEGLMYLAHPLITQLVSLLQDPSFGDLRSVSGSYAADIWKVVNPAGGGTLYNLGCYPASLLHLVVQTMCGEKAFAQRRIAAFGSLNKDGNIQDTAATVRFDNGVMATLQSTDSHGMSHSFEIVTTKGMLRFATNPWLPAAGDNRMIWQPFEGPAREIVVTDDNDAFYHQTRMVERALASGAAEAPRPSPRLKDSMEIMQFLADWEAAARG</sequence>
<dbReference type="InterPro" id="IPR000683">
    <property type="entry name" value="Gfo/Idh/MocA-like_OxRdtase_N"/>
</dbReference>
<dbReference type="EMBL" id="SMGR01000004">
    <property type="protein sequence ID" value="TCK99777.1"/>
    <property type="molecule type" value="Genomic_DNA"/>
</dbReference>
<evidence type="ECO:0000256" key="2">
    <source>
        <dbReference type="ARBA" id="ARBA00023002"/>
    </source>
</evidence>
<dbReference type="SUPFAM" id="SSF51735">
    <property type="entry name" value="NAD(P)-binding Rossmann-fold domains"/>
    <property type="match status" value="1"/>
</dbReference>
<dbReference type="Pfam" id="PF22725">
    <property type="entry name" value="GFO_IDH_MocA_C3"/>
    <property type="match status" value="1"/>
</dbReference>